<dbReference type="Proteomes" id="UP000054549">
    <property type="component" value="Unassembled WGS sequence"/>
</dbReference>
<dbReference type="EMBL" id="KN818304">
    <property type="protein sequence ID" value="KIL60093.1"/>
    <property type="molecule type" value="Genomic_DNA"/>
</dbReference>
<dbReference type="AlphaFoldDB" id="A0A0C2WUR4"/>
<evidence type="ECO:0000313" key="2">
    <source>
        <dbReference type="Proteomes" id="UP000054549"/>
    </source>
</evidence>
<name>A0A0C2WUR4_AMAMK</name>
<accession>A0A0C2WUR4</accession>
<dbReference type="InParanoid" id="A0A0C2WUR4"/>
<keyword evidence="2" id="KW-1185">Reference proteome</keyword>
<sequence>MILNENEDTAVIPLGNYIYGGHNQCDSSLPVLVQDSFFFKLLSSCTVCRDKRFQSVIRTAARRDAVMALNAQFCQSARGKSPGRNPVSVWQHLLDHEFLNNFNLLCCLWGDIGRRKSGRLAKVEHSAAFPEVCA</sequence>
<protein>
    <submittedName>
        <fullName evidence="1">Uncharacterized protein</fullName>
    </submittedName>
</protein>
<dbReference type="HOGENOM" id="CLU_1895646_0_0_1"/>
<reference evidence="1 2" key="1">
    <citation type="submission" date="2014-04" db="EMBL/GenBank/DDBJ databases">
        <title>Evolutionary Origins and Diversification of the Mycorrhizal Mutualists.</title>
        <authorList>
            <consortium name="DOE Joint Genome Institute"/>
            <consortium name="Mycorrhizal Genomics Consortium"/>
            <person name="Kohler A."/>
            <person name="Kuo A."/>
            <person name="Nagy L.G."/>
            <person name="Floudas D."/>
            <person name="Copeland A."/>
            <person name="Barry K.W."/>
            <person name="Cichocki N."/>
            <person name="Veneault-Fourrey C."/>
            <person name="LaButti K."/>
            <person name="Lindquist E.A."/>
            <person name="Lipzen A."/>
            <person name="Lundell T."/>
            <person name="Morin E."/>
            <person name="Murat C."/>
            <person name="Riley R."/>
            <person name="Ohm R."/>
            <person name="Sun H."/>
            <person name="Tunlid A."/>
            <person name="Henrissat B."/>
            <person name="Grigoriev I.V."/>
            <person name="Hibbett D.S."/>
            <person name="Martin F."/>
        </authorList>
    </citation>
    <scope>NUCLEOTIDE SEQUENCE [LARGE SCALE GENOMIC DNA]</scope>
    <source>
        <strain evidence="1 2">Koide BX008</strain>
    </source>
</reference>
<evidence type="ECO:0000313" key="1">
    <source>
        <dbReference type="EMBL" id="KIL60093.1"/>
    </source>
</evidence>
<organism evidence="1 2">
    <name type="scientific">Amanita muscaria (strain Koide BX008)</name>
    <dbReference type="NCBI Taxonomy" id="946122"/>
    <lineage>
        <taxon>Eukaryota</taxon>
        <taxon>Fungi</taxon>
        <taxon>Dikarya</taxon>
        <taxon>Basidiomycota</taxon>
        <taxon>Agaricomycotina</taxon>
        <taxon>Agaricomycetes</taxon>
        <taxon>Agaricomycetidae</taxon>
        <taxon>Agaricales</taxon>
        <taxon>Pluteineae</taxon>
        <taxon>Amanitaceae</taxon>
        <taxon>Amanita</taxon>
    </lineage>
</organism>
<proteinExistence type="predicted"/>
<gene>
    <name evidence="1" type="ORF">M378DRAFT_954561</name>
</gene>